<reference evidence="2 3" key="1">
    <citation type="submission" date="2018-04" db="EMBL/GenBank/DDBJ databases">
        <authorList>
            <person name="Eckel V.P."/>
            <person name="Vogel R.F."/>
        </authorList>
    </citation>
    <scope>NUCLEOTIDE SEQUENCE [LARGE SCALE GENOMIC DNA]</scope>
    <source>
        <strain evidence="3">TMW 2.1764</strain>
    </source>
</reference>
<proteinExistence type="predicted"/>
<organism evidence="2 3">
    <name type="scientific">Bifidobacterium tibiigranuli</name>
    <dbReference type="NCBI Taxonomy" id="2172043"/>
    <lineage>
        <taxon>Bacteria</taxon>
        <taxon>Bacillati</taxon>
        <taxon>Actinomycetota</taxon>
        <taxon>Actinomycetes</taxon>
        <taxon>Bifidobacteriales</taxon>
        <taxon>Bifidobacteriaceae</taxon>
        <taxon>Bifidobacterium</taxon>
    </lineage>
</organism>
<protein>
    <submittedName>
        <fullName evidence="2">SHOCT domain-containing protein</fullName>
    </submittedName>
</protein>
<keyword evidence="3" id="KW-1185">Reference proteome</keyword>
<evidence type="ECO:0000313" key="3">
    <source>
        <dbReference type="Proteomes" id="UP000325415"/>
    </source>
</evidence>
<dbReference type="InterPro" id="IPR018649">
    <property type="entry name" value="SHOCT"/>
</dbReference>
<dbReference type="Pfam" id="PF09851">
    <property type="entry name" value="SHOCT"/>
    <property type="match status" value="1"/>
</dbReference>
<feature type="domain" description="SHOCT" evidence="1">
    <location>
        <begin position="61"/>
        <end position="87"/>
    </location>
</feature>
<gene>
    <name evidence="2" type="ORF">DDE84_01325</name>
</gene>
<dbReference type="Proteomes" id="UP000325415">
    <property type="component" value="Unassembled WGS sequence"/>
</dbReference>
<accession>A0A5N6S7H7</accession>
<dbReference type="EMBL" id="QDAG01000001">
    <property type="protein sequence ID" value="KAE8130332.1"/>
    <property type="molecule type" value="Genomic_DNA"/>
</dbReference>
<dbReference type="AlphaFoldDB" id="A0A5N6S7H7"/>
<evidence type="ECO:0000259" key="1">
    <source>
        <dbReference type="Pfam" id="PF09851"/>
    </source>
</evidence>
<name>A0A5N6S7H7_9BIFI</name>
<dbReference type="OrthoDB" id="5996503at2"/>
<sequence length="89" mass="9573">MKKRIGGEKYLVVEGPDFSWMVEVAPKKVGKAMVFVNNVNNAAKHMTTSAPNGTGRESPSELEQLASLHDKGILTDEEFSAAKAKALGI</sequence>
<comment type="caution">
    <text evidence="2">The sequence shown here is derived from an EMBL/GenBank/DDBJ whole genome shotgun (WGS) entry which is preliminary data.</text>
</comment>
<evidence type="ECO:0000313" key="2">
    <source>
        <dbReference type="EMBL" id="KAE8130332.1"/>
    </source>
</evidence>